<sequence length="586" mass="67872">MVNRLQIDRLRSFRSLRLLYWVAVLSITAILFQFLILPFGSFNSTPSSHVNITSILFMTVSDTELKSNNSQSARVDILHEFADSDSDEADWSEDEKQLPNDNGEIESVFTEWRRDFKENVNGVITLDANANWNKEESTSEVENRTEALDSSVPFEDLLHPGLVSQNSSSAMVGKTGLNKGSNVMTPISYMKTVLLQISPSANSKRPRQLSARDKELLKARHQIKNAPVIRNVPKDYASLFRNYSTFIRSYELMERMMRVYIYKEGQKPVFHDPHLKGVYASEGWFMKLMEKNRQYVARDPRKAHLFYLPFSSRRLRSMLYEQNFATPRDLDNHLKDYVQIIATKYRFWNRTKGADHFLVACHDWALSFTNESMGSCIRAVCNTNLAKGFQIRKDVALPVTMVPLKSGNPLEDIGGSHPSDRHILAFFSGSMHGDLRPILLKHWSNKTSDMKILGPLGHNVTNAARYRAFMKTSKYCICARGYDVHTPRVIESIYFECVPVIISDNYVPPLFDVFEWESFAVFVLEEDIPNLRNILLSIPESKYIEMQNRVKLVQRHFLWHKVPVKYDVFHMILHSIWYRRVFQVKI</sequence>
<gene>
    <name evidence="8" type="ORF">OLC1_LOCUS10248</name>
</gene>
<evidence type="ECO:0000256" key="1">
    <source>
        <dbReference type="ARBA" id="ARBA00004323"/>
    </source>
</evidence>
<dbReference type="GO" id="GO:0000139">
    <property type="term" value="C:Golgi membrane"/>
    <property type="evidence" value="ECO:0007669"/>
    <property type="project" value="UniProtKB-SubCell"/>
</dbReference>
<keyword evidence="5" id="KW-0333">Golgi apparatus</keyword>
<name>A0AAV1CZ06_OLDCO</name>
<accession>A0AAV1CZ06</accession>
<dbReference type="PANTHER" id="PTHR11062:SF77">
    <property type="entry name" value="GLYCOSYLTRANSFERASE FAMILY EXOSTOSIN PROTEIN"/>
    <property type="match status" value="1"/>
</dbReference>
<keyword evidence="6" id="KW-0472">Membrane</keyword>
<keyword evidence="6" id="KW-0812">Transmembrane</keyword>
<feature type="transmembrane region" description="Helical" evidence="6">
    <location>
        <begin position="18"/>
        <end position="39"/>
    </location>
</feature>
<protein>
    <submittedName>
        <fullName evidence="8">OLC1v1037414C1</fullName>
    </submittedName>
</protein>
<proteinExistence type="inferred from homology"/>
<reference evidence="8" key="1">
    <citation type="submission" date="2023-03" db="EMBL/GenBank/DDBJ databases">
        <authorList>
            <person name="Julca I."/>
        </authorList>
    </citation>
    <scope>NUCLEOTIDE SEQUENCE</scope>
</reference>
<evidence type="ECO:0000256" key="6">
    <source>
        <dbReference type="SAM" id="Phobius"/>
    </source>
</evidence>
<evidence type="ECO:0000256" key="5">
    <source>
        <dbReference type="ARBA" id="ARBA00023034"/>
    </source>
</evidence>
<evidence type="ECO:0000313" key="9">
    <source>
        <dbReference type="Proteomes" id="UP001161247"/>
    </source>
</evidence>
<evidence type="ECO:0000256" key="4">
    <source>
        <dbReference type="ARBA" id="ARBA00022968"/>
    </source>
</evidence>
<evidence type="ECO:0000259" key="7">
    <source>
        <dbReference type="Pfam" id="PF03016"/>
    </source>
</evidence>
<comment type="similarity">
    <text evidence="2">Belongs to the glycosyltransferase 47 family.</text>
</comment>
<organism evidence="8 9">
    <name type="scientific">Oldenlandia corymbosa var. corymbosa</name>
    <dbReference type="NCBI Taxonomy" id="529605"/>
    <lineage>
        <taxon>Eukaryota</taxon>
        <taxon>Viridiplantae</taxon>
        <taxon>Streptophyta</taxon>
        <taxon>Embryophyta</taxon>
        <taxon>Tracheophyta</taxon>
        <taxon>Spermatophyta</taxon>
        <taxon>Magnoliopsida</taxon>
        <taxon>eudicotyledons</taxon>
        <taxon>Gunneridae</taxon>
        <taxon>Pentapetalae</taxon>
        <taxon>asterids</taxon>
        <taxon>lamiids</taxon>
        <taxon>Gentianales</taxon>
        <taxon>Rubiaceae</taxon>
        <taxon>Rubioideae</taxon>
        <taxon>Spermacoceae</taxon>
        <taxon>Hedyotis-Oldenlandia complex</taxon>
        <taxon>Oldenlandia</taxon>
    </lineage>
</organism>
<dbReference type="Pfam" id="PF03016">
    <property type="entry name" value="Exostosin_GT47"/>
    <property type="match status" value="1"/>
</dbReference>
<keyword evidence="3" id="KW-0808">Transferase</keyword>
<keyword evidence="6" id="KW-1133">Transmembrane helix</keyword>
<dbReference type="AlphaFoldDB" id="A0AAV1CZ06"/>
<keyword evidence="4" id="KW-0735">Signal-anchor</keyword>
<dbReference type="Proteomes" id="UP001161247">
    <property type="component" value="Chromosome 3"/>
</dbReference>
<dbReference type="EMBL" id="OX459120">
    <property type="protein sequence ID" value="CAI9100416.1"/>
    <property type="molecule type" value="Genomic_DNA"/>
</dbReference>
<keyword evidence="9" id="KW-1185">Reference proteome</keyword>
<dbReference type="InterPro" id="IPR004263">
    <property type="entry name" value="Exostosin"/>
</dbReference>
<dbReference type="PANTHER" id="PTHR11062">
    <property type="entry name" value="EXOSTOSIN HEPARAN SULFATE GLYCOSYLTRANSFERASE -RELATED"/>
    <property type="match status" value="1"/>
</dbReference>
<evidence type="ECO:0000256" key="2">
    <source>
        <dbReference type="ARBA" id="ARBA00010271"/>
    </source>
</evidence>
<feature type="domain" description="Exostosin GT47" evidence="7">
    <location>
        <begin position="254"/>
        <end position="536"/>
    </location>
</feature>
<evidence type="ECO:0000313" key="8">
    <source>
        <dbReference type="EMBL" id="CAI9100416.1"/>
    </source>
</evidence>
<dbReference type="InterPro" id="IPR040911">
    <property type="entry name" value="Exostosin_GT47"/>
</dbReference>
<comment type="subcellular location">
    <subcellularLocation>
        <location evidence="1">Golgi apparatus membrane</location>
        <topology evidence="1">Single-pass type II membrane protein</topology>
    </subcellularLocation>
</comment>
<dbReference type="GO" id="GO:0016757">
    <property type="term" value="F:glycosyltransferase activity"/>
    <property type="evidence" value="ECO:0007669"/>
    <property type="project" value="UniProtKB-KW"/>
</dbReference>
<keyword evidence="3" id="KW-0328">Glycosyltransferase</keyword>
<evidence type="ECO:0000256" key="3">
    <source>
        <dbReference type="ARBA" id="ARBA00022676"/>
    </source>
</evidence>